<evidence type="ECO:0000259" key="5">
    <source>
        <dbReference type="PROSITE" id="PS50931"/>
    </source>
</evidence>
<dbReference type="EMBL" id="JACHHU010000030">
    <property type="protein sequence ID" value="MBB6544451.1"/>
    <property type="molecule type" value="Genomic_DNA"/>
</dbReference>
<sequence length="299" mass="33727">MINQNWLQTFCTLAQVGHFTKTAEKLFMTQSGVSQHINKLEQQLGTTLLIRDGKSFTLSDAGNKLFLKGQELLKSAEELEQLITQDEQYEGTIQIASPGSIGLKLYPYLLETQQSFPDLIIDYNFAPNQRIEQQLADREIDLGLVTNISNISKLVYEKIALEPLVLVTSDQVKSVTWQTLMTLGFIEHPDAKHHGQLLLGKNFPEFEHINQFVHKGFSNQISLILEPVSKGLGFTVLPLHAAKAFQHQELITIHTLNIAVSEHIYMCTNKHSILANRIKYIKTIISKYLVDDLATTNAV</sequence>
<evidence type="ECO:0000256" key="4">
    <source>
        <dbReference type="ARBA" id="ARBA00023163"/>
    </source>
</evidence>
<gene>
    <name evidence="6" type="ORF">HNQ55_002984</name>
</gene>
<keyword evidence="2" id="KW-0805">Transcription regulation</keyword>
<dbReference type="Proteomes" id="UP000537141">
    <property type="component" value="Unassembled WGS sequence"/>
</dbReference>
<evidence type="ECO:0000313" key="6">
    <source>
        <dbReference type="EMBL" id="MBB6544451.1"/>
    </source>
</evidence>
<keyword evidence="4" id="KW-0804">Transcription</keyword>
<dbReference type="CDD" id="cd05466">
    <property type="entry name" value="PBP2_LTTR_substrate"/>
    <property type="match status" value="1"/>
</dbReference>
<dbReference type="PANTHER" id="PTHR30126">
    <property type="entry name" value="HTH-TYPE TRANSCRIPTIONAL REGULATOR"/>
    <property type="match status" value="1"/>
</dbReference>
<proteinExistence type="inferred from homology"/>
<dbReference type="Pfam" id="PF00126">
    <property type="entry name" value="HTH_1"/>
    <property type="match status" value="1"/>
</dbReference>
<protein>
    <submittedName>
        <fullName evidence="6">DNA-binding transcriptional LysR family regulator</fullName>
    </submittedName>
</protein>
<keyword evidence="7" id="KW-1185">Reference proteome</keyword>
<dbReference type="InterPro" id="IPR005119">
    <property type="entry name" value="LysR_subst-bd"/>
</dbReference>
<feature type="domain" description="HTH lysR-type" evidence="5">
    <location>
        <begin position="2"/>
        <end position="59"/>
    </location>
</feature>
<dbReference type="SUPFAM" id="SSF46785">
    <property type="entry name" value="Winged helix' DNA-binding domain"/>
    <property type="match status" value="1"/>
</dbReference>
<organism evidence="6 7">
    <name type="scientific">Thalassotalea piscium</name>
    <dbReference type="NCBI Taxonomy" id="1230533"/>
    <lineage>
        <taxon>Bacteria</taxon>
        <taxon>Pseudomonadati</taxon>
        <taxon>Pseudomonadota</taxon>
        <taxon>Gammaproteobacteria</taxon>
        <taxon>Alteromonadales</taxon>
        <taxon>Colwelliaceae</taxon>
        <taxon>Thalassotalea</taxon>
    </lineage>
</organism>
<keyword evidence="3 6" id="KW-0238">DNA-binding</keyword>
<dbReference type="Gene3D" id="1.10.10.10">
    <property type="entry name" value="Winged helix-like DNA-binding domain superfamily/Winged helix DNA-binding domain"/>
    <property type="match status" value="1"/>
</dbReference>
<accession>A0A7X0NJB4</accession>
<evidence type="ECO:0000313" key="7">
    <source>
        <dbReference type="Proteomes" id="UP000537141"/>
    </source>
</evidence>
<dbReference type="PRINTS" id="PR00039">
    <property type="entry name" value="HTHLYSR"/>
</dbReference>
<dbReference type="SUPFAM" id="SSF53850">
    <property type="entry name" value="Periplasmic binding protein-like II"/>
    <property type="match status" value="1"/>
</dbReference>
<dbReference type="InterPro" id="IPR036388">
    <property type="entry name" value="WH-like_DNA-bd_sf"/>
</dbReference>
<comment type="caution">
    <text evidence="6">The sequence shown here is derived from an EMBL/GenBank/DDBJ whole genome shotgun (WGS) entry which is preliminary data.</text>
</comment>
<dbReference type="PANTHER" id="PTHR30126:SF99">
    <property type="entry name" value="TRANSCRIPTIONAL REGULATOR LYSR FAMILY"/>
    <property type="match status" value="1"/>
</dbReference>
<comment type="similarity">
    <text evidence="1">Belongs to the LysR transcriptional regulatory family.</text>
</comment>
<dbReference type="GO" id="GO:0003700">
    <property type="term" value="F:DNA-binding transcription factor activity"/>
    <property type="evidence" value="ECO:0007669"/>
    <property type="project" value="InterPro"/>
</dbReference>
<dbReference type="RefSeq" id="WP_184425583.1">
    <property type="nucleotide sequence ID" value="NZ_AP027362.1"/>
</dbReference>
<dbReference type="Pfam" id="PF03466">
    <property type="entry name" value="LysR_substrate"/>
    <property type="match status" value="1"/>
</dbReference>
<evidence type="ECO:0000256" key="3">
    <source>
        <dbReference type="ARBA" id="ARBA00023125"/>
    </source>
</evidence>
<evidence type="ECO:0000256" key="2">
    <source>
        <dbReference type="ARBA" id="ARBA00023015"/>
    </source>
</evidence>
<dbReference type="PROSITE" id="PS50931">
    <property type="entry name" value="HTH_LYSR"/>
    <property type="match status" value="1"/>
</dbReference>
<dbReference type="FunFam" id="1.10.10.10:FF:000001">
    <property type="entry name" value="LysR family transcriptional regulator"/>
    <property type="match status" value="1"/>
</dbReference>
<reference evidence="6 7" key="1">
    <citation type="submission" date="2020-08" db="EMBL/GenBank/DDBJ databases">
        <title>Genomic Encyclopedia of Type Strains, Phase IV (KMG-IV): sequencing the most valuable type-strain genomes for metagenomic binning, comparative biology and taxonomic classification.</title>
        <authorList>
            <person name="Goeker M."/>
        </authorList>
    </citation>
    <scope>NUCLEOTIDE SEQUENCE [LARGE SCALE GENOMIC DNA]</scope>
    <source>
        <strain evidence="6 7">DSM 26287</strain>
    </source>
</reference>
<dbReference type="Gene3D" id="3.40.190.10">
    <property type="entry name" value="Periplasmic binding protein-like II"/>
    <property type="match status" value="2"/>
</dbReference>
<evidence type="ECO:0000256" key="1">
    <source>
        <dbReference type="ARBA" id="ARBA00009437"/>
    </source>
</evidence>
<dbReference type="GO" id="GO:0000976">
    <property type="term" value="F:transcription cis-regulatory region binding"/>
    <property type="evidence" value="ECO:0007669"/>
    <property type="project" value="TreeGrafter"/>
</dbReference>
<dbReference type="InterPro" id="IPR000847">
    <property type="entry name" value="LysR_HTH_N"/>
</dbReference>
<name>A0A7X0NJB4_9GAMM</name>
<dbReference type="InterPro" id="IPR036390">
    <property type="entry name" value="WH_DNA-bd_sf"/>
</dbReference>
<dbReference type="AlphaFoldDB" id="A0A7X0NJB4"/>